<accession>A0A0J8AXN7</accession>
<dbReference type="Gramene" id="KMS93584">
    <property type="protein sequence ID" value="KMS93584"/>
    <property type="gene ID" value="BVRB_030000"/>
</dbReference>
<evidence type="ECO:0000313" key="2">
    <source>
        <dbReference type="Proteomes" id="UP000035740"/>
    </source>
</evidence>
<dbReference type="EMBL" id="KQ101080">
    <property type="protein sequence ID" value="KMS93584.1"/>
    <property type="molecule type" value="Genomic_DNA"/>
</dbReference>
<name>A0A0J8AXN7_BETVV</name>
<keyword evidence="2" id="KW-1185">Reference proteome</keyword>
<sequence length="75" mass="8445">MLNDLLDRVGFPMKSCSNPRPNEFDQIYPLSEGPSPGTSSVISTKVHIDAIRQEIRSLRKTTKELNGLHKVHTKN</sequence>
<dbReference type="AlphaFoldDB" id="A0A0J8AXN7"/>
<feature type="non-terminal residue" evidence="1">
    <location>
        <position position="75"/>
    </location>
</feature>
<evidence type="ECO:0000313" key="1">
    <source>
        <dbReference type="EMBL" id="KMS93584.1"/>
    </source>
</evidence>
<organism evidence="1 2">
    <name type="scientific">Beta vulgaris subsp. vulgaris</name>
    <name type="common">Beet</name>
    <dbReference type="NCBI Taxonomy" id="3555"/>
    <lineage>
        <taxon>Eukaryota</taxon>
        <taxon>Viridiplantae</taxon>
        <taxon>Streptophyta</taxon>
        <taxon>Embryophyta</taxon>
        <taxon>Tracheophyta</taxon>
        <taxon>Spermatophyta</taxon>
        <taxon>Magnoliopsida</taxon>
        <taxon>eudicotyledons</taxon>
        <taxon>Gunneridae</taxon>
        <taxon>Pentapetalae</taxon>
        <taxon>Caryophyllales</taxon>
        <taxon>Chenopodiaceae</taxon>
        <taxon>Betoideae</taxon>
        <taxon>Beta</taxon>
    </lineage>
</organism>
<reference evidence="1 2" key="1">
    <citation type="journal article" date="2014" name="Nature">
        <title>The genome of the recently domesticated crop plant sugar beet (Beta vulgaris).</title>
        <authorList>
            <person name="Dohm J.C."/>
            <person name="Minoche A.E."/>
            <person name="Holtgrawe D."/>
            <person name="Capella-Gutierrez S."/>
            <person name="Zakrzewski F."/>
            <person name="Tafer H."/>
            <person name="Rupp O."/>
            <person name="Sorensen T.R."/>
            <person name="Stracke R."/>
            <person name="Reinhardt R."/>
            <person name="Goesmann A."/>
            <person name="Kraft T."/>
            <person name="Schulz B."/>
            <person name="Stadler P.F."/>
            <person name="Schmidt T."/>
            <person name="Gabaldon T."/>
            <person name="Lehrach H."/>
            <person name="Weisshaar B."/>
            <person name="Himmelbauer H."/>
        </authorList>
    </citation>
    <scope>NUCLEOTIDE SEQUENCE [LARGE SCALE GENOMIC DNA]</scope>
    <source>
        <tissue evidence="1">Taproot</tissue>
    </source>
</reference>
<gene>
    <name evidence="1" type="ORF">BVRB_030000</name>
</gene>
<proteinExistence type="predicted"/>
<protein>
    <submittedName>
        <fullName evidence="1">Uncharacterized protein</fullName>
    </submittedName>
</protein>
<dbReference type="Proteomes" id="UP000035740">
    <property type="component" value="Unassembled WGS sequence"/>
</dbReference>